<evidence type="ECO:0008006" key="4">
    <source>
        <dbReference type="Google" id="ProtNLM"/>
    </source>
</evidence>
<dbReference type="InterPro" id="IPR021257">
    <property type="entry name" value="DUF2809"/>
</dbReference>
<evidence type="ECO:0000313" key="3">
    <source>
        <dbReference type="Proteomes" id="UP000005317"/>
    </source>
</evidence>
<keyword evidence="3" id="KW-1185">Reference proteome</keyword>
<keyword evidence="1" id="KW-0812">Transmembrane</keyword>
<accession>A0A656HEU9</accession>
<protein>
    <recommendedName>
        <fullName evidence="4">DUF2809 domain-containing protein</fullName>
    </recommendedName>
</protein>
<dbReference type="EMBL" id="JH651384">
    <property type="protein sequence ID" value="EIJ35611.1"/>
    <property type="molecule type" value="Genomic_DNA"/>
</dbReference>
<dbReference type="OrthoDB" id="5360192at2"/>
<feature type="transmembrane region" description="Helical" evidence="1">
    <location>
        <begin position="96"/>
        <end position="114"/>
    </location>
</feature>
<sequence length="131" mass="14989">MRLNPTMLLAAIVLFVVEVIIATKLNGYHFIRAYFGDFLVVMLVYCVVKAFWNVEPKRLAIAVFIFACAIELAQLFRLADLLHLTGWVRVVLGTSFSFHDILMYAAGCMAIWWLDSRWYKEQTKAVNHGTA</sequence>
<keyword evidence="1" id="KW-1133">Transmembrane helix</keyword>
<name>A0A656HEU9_THINJ</name>
<dbReference type="RefSeq" id="WP_002709511.1">
    <property type="nucleotide sequence ID" value="NZ_JH651384.1"/>
</dbReference>
<keyword evidence="1" id="KW-0472">Membrane</keyword>
<feature type="transmembrane region" description="Helical" evidence="1">
    <location>
        <begin position="32"/>
        <end position="52"/>
    </location>
</feature>
<organism evidence="2 3">
    <name type="scientific">Thiothrix nivea (strain ATCC 35100 / DSM 5205 / JP2)</name>
    <dbReference type="NCBI Taxonomy" id="870187"/>
    <lineage>
        <taxon>Bacteria</taxon>
        <taxon>Pseudomonadati</taxon>
        <taxon>Pseudomonadota</taxon>
        <taxon>Gammaproteobacteria</taxon>
        <taxon>Thiotrichales</taxon>
        <taxon>Thiotrichaceae</taxon>
        <taxon>Thiothrix</taxon>
    </lineage>
</organism>
<dbReference type="Pfam" id="PF10990">
    <property type="entry name" value="DUF2809"/>
    <property type="match status" value="1"/>
</dbReference>
<gene>
    <name evidence="2" type="ORF">Thini_3087</name>
</gene>
<reference evidence="3" key="1">
    <citation type="journal article" date="2011" name="Stand. Genomic Sci.">
        <title>Genome sequence of the filamentous, gliding Thiothrix nivea neotype strain (JP2(T)).</title>
        <authorList>
            <person name="Lapidus A."/>
            <person name="Nolan M."/>
            <person name="Lucas S."/>
            <person name="Glavina Del Rio T."/>
            <person name="Tice H."/>
            <person name="Cheng J.F."/>
            <person name="Tapia R."/>
            <person name="Han C."/>
            <person name="Goodwin L."/>
            <person name="Pitluck S."/>
            <person name="Liolios K."/>
            <person name="Pagani I."/>
            <person name="Ivanova N."/>
            <person name="Huntemann M."/>
            <person name="Mavromatis K."/>
            <person name="Mikhailova N."/>
            <person name="Pati A."/>
            <person name="Chen A."/>
            <person name="Palaniappan K."/>
            <person name="Land M."/>
            <person name="Brambilla E.M."/>
            <person name="Rohde M."/>
            <person name="Abt B."/>
            <person name="Verbarg S."/>
            <person name="Goker M."/>
            <person name="Bristow J."/>
            <person name="Eisen J.A."/>
            <person name="Markowitz V."/>
            <person name="Hugenholtz P."/>
            <person name="Kyrpides N.C."/>
            <person name="Klenk H.P."/>
            <person name="Woyke T."/>
        </authorList>
    </citation>
    <scope>NUCLEOTIDE SEQUENCE [LARGE SCALE GENOMIC DNA]</scope>
    <source>
        <strain evidence="3">ATCC 35100 / DSM 5205 / JP2</strain>
    </source>
</reference>
<evidence type="ECO:0000256" key="1">
    <source>
        <dbReference type="SAM" id="Phobius"/>
    </source>
</evidence>
<evidence type="ECO:0000313" key="2">
    <source>
        <dbReference type="EMBL" id="EIJ35611.1"/>
    </source>
</evidence>
<dbReference type="Proteomes" id="UP000005317">
    <property type="component" value="Unassembled WGS sequence"/>
</dbReference>
<proteinExistence type="predicted"/>
<dbReference type="AlphaFoldDB" id="A0A656HEU9"/>
<feature type="transmembrane region" description="Helical" evidence="1">
    <location>
        <begin position="59"/>
        <end position="76"/>
    </location>
</feature>